<evidence type="ECO:0000313" key="4">
    <source>
        <dbReference type="Proteomes" id="UP000091956"/>
    </source>
</evidence>
<evidence type="ECO:0000256" key="2">
    <source>
        <dbReference type="ARBA" id="ARBA00022857"/>
    </source>
</evidence>
<dbReference type="PRINTS" id="PR00080">
    <property type="entry name" value="SDRFAMILY"/>
</dbReference>
<dbReference type="SUPFAM" id="SSF51735">
    <property type="entry name" value="NAD(P)-binding Rossmann-fold domains"/>
    <property type="match status" value="1"/>
</dbReference>
<dbReference type="Gene3D" id="3.40.50.720">
    <property type="entry name" value="NAD(P)-binding Rossmann-like Domain"/>
    <property type="match status" value="1"/>
</dbReference>
<dbReference type="STRING" id="342668.A0A1B8GQV9"/>
<accession>A0A1B8GQV9</accession>
<reference evidence="3 4" key="1">
    <citation type="submission" date="2016-03" db="EMBL/GenBank/DDBJ databases">
        <title>Comparative genomics of Pseudogymnoascus destructans, the fungus causing white-nose syndrome of bats.</title>
        <authorList>
            <person name="Palmer J.M."/>
            <person name="Drees K.P."/>
            <person name="Foster J.T."/>
            <person name="Lindner D.L."/>
        </authorList>
    </citation>
    <scope>NUCLEOTIDE SEQUENCE [LARGE SCALE GENOMIC DNA]</scope>
    <source>
        <strain evidence="3 4">UAMH 10579</strain>
    </source>
</reference>
<comment type="similarity">
    <text evidence="1">Belongs to the short-chain dehydrogenases/reductases (SDR) family.</text>
</comment>
<dbReference type="CDD" id="cd05233">
    <property type="entry name" value="SDR_c"/>
    <property type="match status" value="1"/>
</dbReference>
<reference evidence="4" key="2">
    <citation type="journal article" date="2018" name="Nat. Commun.">
        <title>Extreme sensitivity to ultraviolet light in the fungal pathogen causing white-nose syndrome of bats.</title>
        <authorList>
            <person name="Palmer J.M."/>
            <person name="Drees K.P."/>
            <person name="Foster J.T."/>
            <person name="Lindner D.L."/>
        </authorList>
    </citation>
    <scope>NUCLEOTIDE SEQUENCE [LARGE SCALE GENOMIC DNA]</scope>
    <source>
        <strain evidence="4">UAMH 10579</strain>
    </source>
</reference>
<dbReference type="InterPro" id="IPR036291">
    <property type="entry name" value="NAD(P)-bd_dom_sf"/>
</dbReference>
<dbReference type="InterPro" id="IPR002347">
    <property type="entry name" value="SDR_fam"/>
</dbReference>
<keyword evidence="4" id="KW-1185">Reference proteome</keyword>
<dbReference type="Pfam" id="PF13561">
    <property type="entry name" value="adh_short_C2"/>
    <property type="match status" value="1"/>
</dbReference>
<dbReference type="EMBL" id="KV460218">
    <property type="protein sequence ID" value="OBT98215.1"/>
    <property type="molecule type" value="Genomic_DNA"/>
</dbReference>
<proteinExistence type="inferred from homology"/>
<dbReference type="GO" id="GO:0009688">
    <property type="term" value="P:abscisic acid biosynthetic process"/>
    <property type="evidence" value="ECO:0007669"/>
    <property type="project" value="UniProtKB-ARBA"/>
</dbReference>
<dbReference type="GeneID" id="28837244"/>
<dbReference type="InterPro" id="IPR020904">
    <property type="entry name" value="Sc_DH/Rdtase_CS"/>
</dbReference>
<gene>
    <name evidence="3" type="ORF">VE01_03858</name>
</gene>
<dbReference type="FunFam" id="3.40.50.720:FF:000084">
    <property type="entry name" value="Short-chain dehydrogenase reductase"/>
    <property type="match status" value="1"/>
</dbReference>
<evidence type="ECO:0000313" key="3">
    <source>
        <dbReference type="EMBL" id="OBT98215.1"/>
    </source>
</evidence>
<organism evidence="3 4">
    <name type="scientific">Pseudogymnoascus verrucosus</name>
    <dbReference type="NCBI Taxonomy" id="342668"/>
    <lineage>
        <taxon>Eukaryota</taxon>
        <taxon>Fungi</taxon>
        <taxon>Dikarya</taxon>
        <taxon>Ascomycota</taxon>
        <taxon>Pezizomycotina</taxon>
        <taxon>Leotiomycetes</taxon>
        <taxon>Thelebolales</taxon>
        <taxon>Thelebolaceae</taxon>
        <taxon>Pseudogymnoascus</taxon>
    </lineage>
</organism>
<dbReference type="PRINTS" id="PR00081">
    <property type="entry name" value="GDHRDH"/>
</dbReference>
<evidence type="ECO:0000256" key="1">
    <source>
        <dbReference type="ARBA" id="ARBA00006484"/>
    </source>
</evidence>
<dbReference type="RefSeq" id="XP_018131948.1">
    <property type="nucleotide sequence ID" value="XM_018273340.2"/>
</dbReference>
<dbReference type="Proteomes" id="UP000091956">
    <property type="component" value="Unassembled WGS sequence"/>
</dbReference>
<sequence length="268" mass="28241">MLSLEGKIVLITGLGQTQPGGWGIGAAIAVLLARQGAKIFGGNRTIASTISTKKAIEEAGGVCDILETDVTSSKSVEALVKACMEKHGRIDILVNNVGRSEPGCPATMSEEVWDSQIEINLRSVFLTCHHVLPIMEKQGAGAVVSVASIAGLRYIGKPQVGYSATKAAIMQFMKATAVIYAPKGVRLNTVVPGLMDTPYTKSLVGRYATDGGHEEYMKMRNAQVPMGSMGDAWDVAHAALFLVSDEAKYITGQKIVVDGGITSSTGRA</sequence>
<dbReference type="OrthoDB" id="498125at2759"/>
<dbReference type="AlphaFoldDB" id="A0A1B8GQV9"/>
<dbReference type="PANTHER" id="PTHR42760">
    <property type="entry name" value="SHORT-CHAIN DEHYDROGENASES/REDUCTASES FAMILY MEMBER"/>
    <property type="match status" value="1"/>
</dbReference>
<dbReference type="PROSITE" id="PS00061">
    <property type="entry name" value="ADH_SHORT"/>
    <property type="match status" value="1"/>
</dbReference>
<keyword evidence="2" id="KW-0521">NADP</keyword>
<protein>
    <submittedName>
        <fullName evidence="3">Uncharacterized protein</fullName>
    </submittedName>
</protein>
<name>A0A1B8GQV9_9PEZI</name>
<dbReference type="GO" id="GO:0016616">
    <property type="term" value="F:oxidoreductase activity, acting on the CH-OH group of donors, NAD or NADP as acceptor"/>
    <property type="evidence" value="ECO:0007669"/>
    <property type="project" value="TreeGrafter"/>
</dbReference>